<accession>A0ACB6RS46</accession>
<evidence type="ECO:0000313" key="2">
    <source>
        <dbReference type="Proteomes" id="UP000799754"/>
    </source>
</evidence>
<name>A0ACB6RS46_9PLEO</name>
<proteinExistence type="predicted"/>
<reference evidence="1" key="1">
    <citation type="journal article" date="2020" name="Stud. Mycol.">
        <title>101 Dothideomycetes genomes: a test case for predicting lifestyles and emergence of pathogens.</title>
        <authorList>
            <person name="Haridas S."/>
            <person name="Albert R."/>
            <person name="Binder M."/>
            <person name="Bloem J."/>
            <person name="Labutti K."/>
            <person name="Salamov A."/>
            <person name="Andreopoulos B."/>
            <person name="Baker S."/>
            <person name="Barry K."/>
            <person name="Bills G."/>
            <person name="Bluhm B."/>
            <person name="Cannon C."/>
            <person name="Castanera R."/>
            <person name="Culley D."/>
            <person name="Daum C."/>
            <person name="Ezra D."/>
            <person name="Gonzalez J."/>
            <person name="Henrissat B."/>
            <person name="Kuo A."/>
            <person name="Liang C."/>
            <person name="Lipzen A."/>
            <person name="Lutzoni F."/>
            <person name="Magnuson J."/>
            <person name="Mondo S."/>
            <person name="Nolan M."/>
            <person name="Ohm R."/>
            <person name="Pangilinan J."/>
            <person name="Park H.-J."/>
            <person name="Ramirez L."/>
            <person name="Alfaro M."/>
            <person name="Sun H."/>
            <person name="Tritt A."/>
            <person name="Yoshinaga Y."/>
            <person name="Zwiers L.-H."/>
            <person name="Turgeon B."/>
            <person name="Goodwin S."/>
            <person name="Spatafora J."/>
            <person name="Crous P."/>
            <person name="Grigoriev I."/>
        </authorList>
    </citation>
    <scope>NUCLEOTIDE SEQUENCE</scope>
    <source>
        <strain evidence="1">CBS 525.71</strain>
    </source>
</reference>
<keyword evidence="2" id="KW-1185">Reference proteome</keyword>
<dbReference type="Proteomes" id="UP000799754">
    <property type="component" value="Unassembled WGS sequence"/>
</dbReference>
<sequence>MQLAKLLDAEEDPDQAKIKPIEYYINHFWKYYRQIQPYQSSLSAFRTLGFANTEEEAPNSDVKPNGGKSTNTSLKKNKNGKPQRMCGAWHWKDISDKIAAKRISDSRFDKIMKDVIRRASESSYNSNSTVSNSANTAEVPSNWDAAAVPSGVHTYAL</sequence>
<comment type="caution">
    <text evidence="1">The sequence shown here is derived from an EMBL/GenBank/DDBJ whole genome shotgun (WGS) entry which is preliminary data.</text>
</comment>
<gene>
    <name evidence="1" type="ORF">BU25DRAFT_461124</name>
</gene>
<evidence type="ECO:0000313" key="1">
    <source>
        <dbReference type="EMBL" id="KAF2624604.1"/>
    </source>
</evidence>
<protein>
    <submittedName>
        <fullName evidence="1">Uncharacterized protein</fullName>
    </submittedName>
</protein>
<organism evidence="1 2">
    <name type="scientific">Macroventuria anomochaeta</name>
    <dbReference type="NCBI Taxonomy" id="301207"/>
    <lineage>
        <taxon>Eukaryota</taxon>
        <taxon>Fungi</taxon>
        <taxon>Dikarya</taxon>
        <taxon>Ascomycota</taxon>
        <taxon>Pezizomycotina</taxon>
        <taxon>Dothideomycetes</taxon>
        <taxon>Pleosporomycetidae</taxon>
        <taxon>Pleosporales</taxon>
        <taxon>Pleosporineae</taxon>
        <taxon>Didymellaceae</taxon>
        <taxon>Macroventuria</taxon>
    </lineage>
</organism>
<dbReference type="EMBL" id="MU006730">
    <property type="protein sequence ID" value="KAF2624604.1"/>
    <property type="molecule type" value="Genomic_DNA"/>
</dbReference>